<dbReference type="AlphaFoldDB" id="A0A0E9U745"/>
<sequence length="31" mass="3831">MCCQWRNFLKTGLLKNIIILMLFFFFKFISN</sequence>
<accession>A0A0E9U745</accession>
<dbReference type="EMBL" id="GBXM01047824">
    <property type="protein sequence ID" value="JAH60753.1"/>
    <property type="molecule type" value="Transcribed_RNA"/>
</dbReference>
<keyword evidence="1" id="KW-1133">Transmembrane helix</keyword>
<evidence type="ECO:0000313" key="2">
    <source>
        <dbReference type="EMBL" id="JAH60753.1"/>
    </source>
</evidence>
<keyword evidence="1" id="KW-0812">Transmembrane</keyword>
<keyword evidence="1" id="KW-0472">Membrane</keyword>
<organism evidence="2">
    <name type="scientific">Anguilla anguilla</name>
    <name type="common">European freshwater eel</name>
    <name type="synonym">Muraena anguilla</name>
    <dbReference type="NCBI Taxonomy" id="7936"/>
    <lineage>
        <taxon>Eukaryota</taxon>
        <taxon>Metazoa</taxon>
        <taxon>Chordata</taxon>
        <taxon>Craniata</taxon>
        <taxon>Vertebrata</taxon>
        <taxon>Euteleostomi</taxon>
        <taxon>Actinopterygii</taxon>
        <taxon>Neopterygii</taxon>
        <taxon>Teleostei</taxon>
        <taxon>Anguilliformes</taxon>
        <taxon>Anguillidae</taxon>
        <taxon>Anguilla</taxon>
    </lineage>
</organism>
<feature type="transmembrane region" description="Helical" evidence="1">
    <location>
        <begin position="12"/>
        <end position="29"/>
    </location>
</feature>
<evidence type="ECO:0000256" key="1">
    <source>
        <dbReference type="SAM" id="Phobius"/>
    </source>
</evidence>
<reference evidence="2" key="2">
    <citation type="journal article" date="2015" name="Fish Shellfish Immunol.">
        <title>Early steps in the European eel (Anguilla anguilla)-Vibrio vulnificus interaction in the gills: Role of the RtxA13 toxin.</title>
        <authorList>
            <person name="Callol A."/>
            <person name="Pajuelo D."/>
            <person name="Ebbesson L."/>
            <person name="Teles M."/>
            <person name="MacKenzie S."/>
            <person name="Amaro C."/>
        </authorList>
    </citation>
    <scope>NUCLEOTIDE SEQUENCE</scope>
</reference>
<name>A0A0E9U745_ANGAN</name>
<reference evidence="2" key="1">
    <citation type="submission" date="2014-11" db="EMBL/GenBank/DDBJ databases">
        <authorList>
            <person name="Amaro Gonzalez C."/>
        </authorList>
    </citation>
    <scope>NUCLEOTIDE SEQUENCE</scope>
</reference>
<proteinExistence type="predicted"/>
<protein>
    <submittedName>
        <fullName evidence="2">Uncharacterized protein</fullName>
    </submittedName>
</protein>